<keyword evidence="1" id="KW-1133">Transmembrane helix</keyword>
<comment type="caution">
    <text evidence="2">The sequence shown here is derived from an EMBL/GenBank/DDBJ whole genome shotgun (WGS) entry which is preliminary data.</text>
</comment>
<reference evidence="2 3" key="1">
    <citation type="submission" date="2017-11" db="EMBL/GenBank/DDBJ databases">
        <title>The genome of Rhizophagus clarus HR1 reveals common genetic basis of auxotrophy among arbuscular mycorrhizal fungi.</title>
        <authorList>
            <person name="Kobayashi Y."/>
        </authorList>
    </citation>
    <scope>NUCLEOTIDE SEQUENCE [LARGE SCALE GENOMIC DNA]</scope>
    <source>
        <strain evidence="2 3">HR1</strain>
    </source>
</reference>
<sequence length="191" mass="21887">GIDNYNFTSPHPWSSPCPICDGKHGNYGLHGEWYCENGNQFPYDPELGSCIPKISWNIVLPATLQAINSSEDPFEKNFQFYLDTSKIQTIGLLKNAIIASQKLNVATKEVKLWRVDFPLTGINEEQKLDFINKCTNVNINIRDELDVKLILVSHSPIIPNTYLFLCLSFLLLIVKPAQKTHSRYRRATWCW</sequence>
<keyword evidence="1" id="KW-0472">Membrane</keyword>
<proteinExistence type="predicted"/>
<feature type="transmembrane region" description="Helical" evidence="1">
    <location>
        <begin position="157"/>
        <end position="174"/>
    </location>
</feature>
<accession>A0A2Z6RQ18</accession>
<keyword evidence="1" id="KW-0812">Transmembrane</keyword>
<evidence type="ECO:0000256" key="1">
    <source>
        <dbReference type="SAM" id="Phobius"/>
    </source>
</evidence>
<name>A0A2Z6RQ18_9GLOM</name>
<keyword evidence="3" id="KW-1185">Reference proteome</keyword>
<dbReference type="EMBL" id="BEXD01002549">
    <property type="protein sequence ID" value="GBB98661.1"/>
    <property type="molecule type" value="Genomic_DNA"/>
</dbReference>
<organism evidence="2 3">
    <name type="scientific">Rhizophagus clarus</name>
    <dbReference type="NCBI Taxonomy" id="94130"/>
    <lineage>
        <taxon>Eukaryota</taxon>
        <taxon>Fungi</taxon>
        <taxon>Fungi incertae sedis</taxon>
        <taxon>Mucoromycota</taxon>
        <taxon>Glomeromycotina</taxon>
        <taxon>Glomeromycetes</taxon>
        <taxon>Glomerales</taxon>
        <taxon>Glomeraceae</taxon>
        <taxon>Rhizophagus</taxon>
    </lineage>
</organism>
<evidence type="ECO:0000313" key="2">
    <source>
        <dbReference type="EMBL" id="GBB98661.1"/>
    </source>
</evidence>
<protein>
    <submittedName>
        <fullName evidence="2">Uncharacterized protein</fullName>
    </submittedName>
</protein>
<gene>
    <name evidence="2" type="ORF">RclHR1_32920001</name>
</gene>
<evidence type="ECO:0000313" key="3">
    <source>
        <dbReference type="Proteomes" id="UP000247702"/>
    </source>
</evidence>
<dbReference type="AlphaFoldDB" id="A0A2Z6RQ18"/>
<feature type="non-terminal residue" evidence="2">
    <location>
        <position position="1"/>
    </location>
</feature>
<dbReference type="Proteomes" id="UP000247702">
    <property type="component" value="Unassembled WGS sequence"/>
</dbReference>